<evidence type="ECO:0008006" key="3">
    <source>
        <dbReference type="Google" id="ProtNLM"/>
    </source>
</evidence>
<evidence type="ECO:0000313" key="2">
    <source>
        <dbReference type="Proteomes" id="UP001240150"/>
    </source>
</evidence>
<gene>
    <name evidence="1" type="ORF">ACTOB_006684</name>
</gene>
<proteinExistence type="predicted"/>
<reference evidence="1 2" key="1">
    <citation type="submission" date="2023-06" db="EMBL/GenBank/DDBJ databases">
        <authorList>
            <person name="Yushchuk O."/>
            <person name="Binda E."/>
            <person name="Ruckert-Reed C."/>
            <person name="Fedorenko V."/>
            <person name="Kalinowski J."/>
            <person name="Marinelli F."/>
        </authorList>
    </citation>
    <scope>NUCLEOTIDE SEQUENCE [LARGE SCALE GENOMIC DNA]</scope>
    <source>
        <strain evidence="1 2">NRRL 3884</strain>
    </source>
</reference>
<name>A0ABY8WAE3_9ACTN</name>
<protein>
    <recommendedName>
        <fullName evidence="3">Transcriptional regulator</fullName>
    </recommendedName>
</protein>
<sequence length="320" mass="33639">MEWTDDLSVRLARGTTVRDLVVFLRAAEAGGTSRREVLTVLTERFALPFDDARLAMDRVMGGVVRASSGRPENEPDRVKDPLAWTSYRLELGLPVAAEAAGPAPGDRAAAAALLARARPGEPTRGTEDIAVALEVARLAVASDVRGPARSRLLVQAATSVSVAAEACIAGLGQRPCAPEGSQQWVDGVALAMAARQLAAEFAALPDPGLEQRALDLAGRITTRLLGQSHAFVGRAMIEAARCCLRVGDAGRAAGYAEAVLADFAILLDRFADDEPFDEHVIALEHLLAAVELVTEVRGASAELDALGGRTRRVLAGALPD</sequence>
<keyword evidence="2" id="KW-1185">Reference proteome</keyword>
<dbReference type="Proteomes" id="UP001240150">
    <property type="component" value="Chromosome"/>
</dbReference>
<organism evidence="1 2">
    <name type="scientific">Actinoplanes oblitus</name>
    <dbReference type="NCBI Taxonomy" id="3040509"/>
    <lineage>
        <taxon>Bacteria</taxon>
        <taxon>Bacillati</taxon>
        <taxon>Actinomycetota</taxon>
        <taxon>Actinomycetes</taxon>
        <taxon>Micromonosporales</taxon>
        <taxon>Micromonosporaceae</taxon>
        <taxon>Actinoplanes</taxon>
    </lineage>
</organism>
<dbReference type="RefSeq" id="WP_284915874.1">
    <property type="nucleotide sequence ID" value="NZ_CP126980.1"/>
</dbReference>
<evidence type="ECO:0000313" key="1">
    <source>
        <dbReference type="EMBL" id="WIM94643.1"/>
    </source>
</evidence>
<accession>A0ABY8WAE3</accession>
<dbReference type="EMBL" id="CP126980">
    <property type="protein sequence ID" value="WIM94643.1"/>
    <property type="molecule type" value="Genomic_DNA"/>
</dbReference>